<reference evidence="1" key="2">
    <citation type="submission" date="2025-08" db="UniProtKB">
        <authorList>
            <consortium name="Ensembl"/>
        </authorList>
    </citation>
    <scope>IDENTIFICATION</scope>
    <source>
        <strain evidence="1">Guanapo</strain>
    </source>
</reference>
<dbReference type="AlphaFoldDB" id="A0A3P9PZ96"/>
<evidence type="ECO:0000313" key="2">
    <source>
        <dbReference type="Proteomes" id="UP000242638"/>
    </source>
</evidence>
<reference evidence="1" key="3">
    <citation type="submission" date="2025-09" db="UniProtKB">
        <authorList>
            <consortium name="Ensembl"/>
        </authorList>
    </citation>
    <scope>IDENTIFICATION</scope>
    <source>
        <strain evidence="1">Guanapo</strain>
    </source>
</reference>
<reference evidence="2" key="1">
    <citation type="submission" date="2013-11" db="EMBL/GenBank/DDBJ databases">
        <title>The genomic landscape of the Guanapo guppy.</title>
        <authorList>
            <person name="Kuenstner A."/>
            <person name="Dreyer C."/>
        </authorList>
    </citation>
    <scope>NUCLEOTIDE SEQUENCE</scope>
    <source>
        <strain evidence="2">Guanapo</strain>
    </source>
</reference>
<dbReference type="Proteomes" id="UP000242638">
    <property type="component" value="Unassembled WGS sequence"/>
</dbReference>
<organism evidence="1 2">
    <name type="scientific">Poecilia reticulata</name>
    <name type="common">Guppy</name>
    <name type="synonym">Acanthophacelus reticulatus</name>
    <dbReference type="NCBI Taxonomy" id="8081"/>
    <lineage>
        <taxon>Eukaryota</taxon>
        <taxon>Metazoa</taxon>
        <taxon>Chordata</taxon>
        <taxon>Craniata</taxon>
        <taxon>Vertebrata</taxon>
        <taxon>Euteleostomi</taxon>
        <taxon>Actinopterygii</taxon>
        <taxon>Neopterygii</taxon>
        <taxon>Teleostei</taxon>
        <taxon>Neoteleostei</taxon>
        <taxon>Acanthomorphata</taxon>
        <taxon>Ovalentaria</taxon>
        <taxon>Atherinomorphae</taxon>
        <taxon>Cyprinodontiformes</taxon>
        <taxon>Poeciliidae</taxon>
        <taxon>Poeciliinae</taxon>
        <taxon>Poecilia</taxon>
    </lineage>
</organism>
<accession>A0A3P9PZ96</accession>
<keyword evidence="2" id="KW-1185">Reference proteome</keyword>
<sequence length="89" mass="10068">MTLNEKRLSFGALHRPSRPHFLSLMSSWYSTWAVPPPWRSEDGRGRWQKFLQKGGGLGCLWGAFGRSLDFEQLGKIVLCNIESCLVATV</sequence>
<name>A0A3P9PZ96_POERE</name>
<protein>
    <submittedName>
        <fullName evidence="1">Uncharacterized protein</fullName>
    </submittedName>
</protein>
<evidence type="ECO:0000313" key="1">
    <source>
        <dbReference type="Ensembl" id="ENSPREP00000027135.1"/>
    </source>
</evidence>
<proteinExistence type="predicted"/>
<dbReference type="Ensembl" id="ENSPRET00000027425.1">
    <property type="protein sequence ID" value="ENSPREP00000027135.1"/>
    <property type="gene ID" value="ENSPREG00000018347.1"/>
</dbReference>